<keyword evidence="8" id="KW-1185">Reference proteome</keyword>
<dbReference type="Proteomes" id="UP000831495">
    <property type="component" value="Chromosome"/>
</dbReference>
<evidence type="ECO:0000259" key="6">
    <source>
        <dbReference type="Pfam" id="PF05670"/>
    </source>
</evidence>
<dbReference type="PANTHER" id="PTHR15239:SF6">
    <property type="entry name" value="RIBOSOME QUALITY CONTROL COMPLEX SUBUNIT NEMF"/>
    <property type="match status" value="1"/>
</dbReference>
<dbReference type="Pfam" id="PF05833">
    <property type="entry name" value="NFACT_N"/>
    <property type="match status" value="1"/>
</dbReference>
<evidence type="ECO:0000313" key="7">
    <source>
        <dbReference type="EMBL" id="UQS81468.1"/>
    </source>
</evidence>
<feature type="coiled-coil region" evidence="5">
    <location>
        <begin position="296"/>
        <end position="330"/>
    </location>
</feature>
<keyword evidence="3 5" id="KW-0694">RNA-binding</keyword>
<dbReference type="InterPro" id="IPR008532">
    <property type="entry name" value="NFACT_RNA-bd"/>
</dbReference>
<evidence type="ECO:0000256" key="4">
    <source>
        <dbReference type="ARBA" id="ARBA00022917"/>
    </source>
</evidence>
<feature type="domain" description="NFACT RNA-binding" evidence="6">
    <location>
        <begin position="458"/>
        <end position="547"/>
    </location>
</feature>
<reference evidence="7" key="1">
    <citation type="journal article" date="2022" name="Int. J. Syst. Evol. Microbiol.">
        <title>Apilactobacillus apisilvae sp. nov., Nicolia spurrieriana gen. nov. sp. nov., Bombilactobacillus folatiphilus sp. nov. and Bombilactobacillus thymidiniphilus sp. nov., four new lactic acid bacterial isolates from stingless bees Tetragonula carbonaria and Austroplebeia australis.</title>
        <authorList>
            <person name="Oliphant S.A."/>
            <person name="Watson-Haigh N.S."/>
            <person name="Sumby K.M."/>
            <person name="Gardner J."/>
            <person name="Groom S."/>
            <person name="Jiranek V."/>
        </authorList>
    </citation>
    <scope>NUCLEOTIDE SEQUENCE</scope>
    <source>
        <strain evidence="7">SG4_D2</strain>
    </source>
</reference>
<name>A0ABY4P6U8_9LACO</name>
<organism evidence="7 8">
    <name type="scientific">Bombilactobacillus folatiphilus</name>
    <dbReference type="NCBI Taxonomy" id="2923362"/>
    <lineage>
        <taxon>Bacteria</taxon>
        <taxon>Bacillati</taxon>
        <taxon>Bacillota</taxon>
        <taxon>Bacilli</taxon>
        <taxon>Lactobacillales</taxon>
        <taxon>Lactobacillaceae</taxon>
        <taxon>Bombilactobacillus</taxon>
    </lineage>
</organism>
<dbReference type="InterPro" id="IPR043682">
    <property type="entry name" value="RqcH_bacterial"/>
</dbReference>
<dbReference type="Gene3D" id="3.40.970.40">
    <property type="entry name" value="fibrinogen binding protein from staphylococcus aureus domain like"/>
    <property type="match status" value="1"/>
</dbReference>
<comment type="subunit">
    <text evidence="5">Associates with stalled 50S ribosomal subunits. Binds to RqcP.</text>
</comment>
<evidence type="ECO:0000313" key="8">
    <source>
        <dbReference type="Proteomes" id="UP000831495"/>
    </source>
</evidence>
<feature type="coiled-coil region" evidence="5">
    <location>
        <begin position="380"/>
        <end position="407"/>
    </location>
</feature>
<comment type="function">
    <text evidence="5">Key component of the ribosome quality control system (RQC), a ribosome-associated complex that mediates the extraction of incompletely synthesized nascent chains from stalled ribosomes and their subsequent degradation. RqcH recruits Ala-charged tRNA, and with RqcP directs the elongation of stalled nascent chains on 50S ribosomal subunits, leading to non-templated C-terminal alanine extensions (Ala tail). The Ala tail promotes nascent chain degradation. May add between 1 and at least 8 Ala residues. Binds to stalled 50S ribosomal subunits.</text>
</comment>
<dbReference type="Pfam" id="PF05670">
    <property type="entry name" value="NFACT-R_1"/>
    <property type="match status" value="1"/>
</dbReference>
<accession>A0ABY4P6U8</accession>
<comment type="similarity">
    <text evidence="5">Belongs to the NEMF family.</text>
</comment>
<keyword evidence="5" id="KW-0175">Coiled coil</keyword>
<proteinExistence type="inferred from homology"/>
<dbReference type="EMBL" id="CP093366">
    <property type="protein sequence ID" value="UQS81468.1"/>
    <property type="molecule type" value="Genomic_DNA"/>
</dbReference>
<dbReference type="HAMAP" id="MF_00844_B">
    <property type="entry name" value="RqcH_B"/>
    <property type="match status" value="1"/>
</dbReference>
<protein>
    <recommendedName>
        <fullName evidence="5">Rqc2 homolog RqcH</fullName>
        <shortName evidence="5">RqcH</shortName>
    </recommendedName>
</protein>
<dbReference type="Gene3D" id="2.30.310.10">
    <property type="entry name" value="ibrinogen binding protein from staphylococcus aureus domain"/>
    <property type="match status" value="1"/>
</dbReference>
<keyword evidence="2 5" id="KW-0699">rRNA-binding</keyword>
<sequence>MSFDGLFTHAMIQELQPILLGGRLSRIHQPFAQELILTIRSNRRNHSLLLSANPTYARVQLTQSKFQSPATPSNFVITLRKHLEGSILKNIGQIANDRILTLTFQSRNEIGDLKNITFYVEIMNRHSNIVVVDDQSQKIIDAIKHVDITQDRYRELLPKVQYRLPPQQTKINPYDIFIREKFIKQHWSEIAALETETLINYIQNNLQGLDKISAGELSYQSQAAATEQQLRQIWNKFFQLPTNDQGYIYTKKYQQIFTAKSYSYLLAQDYQAQSFESLSQMLDTFYNDRARKDRIRQQASNLIQVLKRNLKRNQTKVKRLQKDLVKTESAEQYRIKGELLTTYIHQVNRGNQQVQLPNYYDNEQPLNIPLNPALSPARNAQNYFKTYQKLKKSIKHLQKQIENTTTEIDYLQGILSQLNYIDPNDLPGITAELQQQGYLKPQLNKKKRKVKLSHGSVYQASDRTTIRVGKNNLQNDYLTNRAADKRYTWLHIKDLPGSHVIIESFNPSPETLIEAAQLAAYFSKAGPESSKVPIDYTLIKNVHKPNGAKPGFVTYTNQKTLLVNPKITIPQIQ</sequence>
<keyword evidence="4 5" id="KW-0648">Protein biosynthesis</keyword>
<keyword evidence="1 5" id="KW-0820">tRNA-binding</keyword>
<dbReference type="InterPro" id="IPR051608">
    <property type="entry name" value="RQC_Subunit_NEMF"/>
</dbReference>
<evidence type="ECO:0000256" key="2">
    <source>
        <dbReference type="ARBA" id="ARBA00022730"/>
    </source>
</evidence>
<dbReference type="PANTHER" id="PTHR15239">
    <property type="entry name" value="NUCLEAR EXPORT MEDIATOR FACTOR NEMF"/>
    <property type="match status" value="1"/>
</dbReference>
<evidence type="ECO:0000256" key="1">
    <source>
        <dbReference type="ARBA" id="ARBA00022555"/>
    </source>
</evidence>
<evidence type="ECO:0000256" key="3">
    <source>
        <dbReference type="ARBA" id="ARBA00022884"/>
    </source>
</evidence>
<gene>
    <name evidence="5" type="primary">rqcH</name>
    <name evidence="7" type="ORF">MOO45_04380</name>
</gene>
<dbReference type="RefSeq" id="WP_249513732.1">
    <property type="nucleotide sequence ID" value="NZ_CP093366.1"/>
</dbReference>
<evidence type="ECO:0000256" key="5">
    <source>
        <dbReference type="HAMAP-Rule" id="MF_00844"/>
    </source>
</evidence>